<reference evidence="1" key="2">
    <citation type="submission" date="2020-09" db="EMBL/GenBank/DDBJ databases">
        <authorList>
            <person name="Sun Q."/>
            <person name="Sedlacek I."/>
        </authorList>
    </citation>
    <scope>NUCLEOTIDE SEQUENCE</scope>
    <source>
        <strain evidence="1">CCM 7897</strain>
    </source>
</reference>
<dbReference type="AlphaFoldDB" id="A0A917FID9"/>
<protein>
    <recommendedName>
        <fullName evidence="3">TIGR02444 family protein</fullName>
    </recommendedName>
</protein>
<dbReference type="RefSeq" id="WP_188582902.1">
    <property type="nucleotide sequence ID" value="NZ_BMCT01000008.1"/>
</dbReference>
<dbReference type="InterPro" id="IPR012659">
    <property type="entry name" value="CHP02444"/>
</dbReference>
<dbReference type="NCBIfam" id="TIGR02444">
    <property type="entry name" value="TIGR02444 family protein"/>
    <property type="match status" value="1"/>
</dbReference>
<gene>
    <name evidence="1" type="ORF">GCM10007301_45530</name>
</gene>
<name>A0A917FID9_9HYPH</name>
<dbReference type="Pfam" id="PF09523">
    <property type="entry name" value="DUF2390"/>
    <property type="match status" value="1"/>
</dbReference>
<dbReference type="Proteomes" id="UP000606044">
    <property type="component" value="Unassembled WGS sequence"/>
</dbReference>
<evidence type="ECO:0000313" key="2">
    <source>
        <dbReference type="Proteomes" id="UP000606044"/>
    </source>
</evidence>
<proteinExistence type="predicted"/>
<reference evidence="1" key="1">
    <citation type="journal article" date="2014" name="Int. J. Syst. Evol. Microbiol.">
        <title>Complete genome sequence of Corynebacterium casei LMG S-19264T (=DSM 44701T), isolated from a smear-ripened cheese.</title>
        <authorList>
            <consortium name="US DOE Joint Genome Institute (JGI-PGF)"/>
            <person name="Walter F."/>
            <person name="Albersmeier A."/>
            <person name="Kalinowski J."/>
            <person name="Ruckert C."/>
        </authorList>
    </citation>
    <scope>NUCLEOTIDE SEQUENCE</scope>
    <source>
        <strain evidence="1">CCM 7897</strain>
    </source>
</reference>
<accession>A0A917FID9</accession>
<dbReference type="EMBL" id="BMCT01000008">
    <property type="protein sequence ID" value="GGF80315.1"/>
    <property type="molecule type" value="Genomic_DNA"/>
</dbReference>
<keyword evidence="2" id="KW-1185">Reference proteome</keyword>
<evidence type="ECO:0008006" key="3">
    <source>
        <dbReference type="Google" id="ProtNLM"/>
    </source>
</evidence>
<evidence type="ECO:0000313" key="1">
    <source>
        <dbReference type="EMBL" id="GGF80315.1"/>
    </source>
</evidence>
<comment type="caution">
    <text evidence="1">The sequence shown here is derived from an EMBL/GenBank/DDBJ whole genome shotgun (WGS) entry which is preliminary data.</text>
</comment>
<organism evidence="1 2">
    <name type="scientific">Azorhizobium oxalatiphilum</name>
    <dbReference type="NCBI Taxonomy" id="980631"/>
    <lineage>
        <taxon>Bacteria</taxon>
        <taxon>Pseudomonadati</taxon>
        <taxon>Pseudomonadota</taxon>
        <taxon>Alphaproteobacteria</taxon>
        <taxon>Hyphomicrobiales</taxon>
        <taxon>Xanthobacteraceae</taxon>
        <taxon>Azorhizobium</taxon>
    </lineage>
</organism>
<sequence>MSLIDDVMAGPLAREPLPAFALRVYGQAGVSAACLLLQERRGLDVNVLLFAAYVGAVRGLTLAAADLERVHAAVAPWHRDVVRSLRAVRKGLKTGPSPAPNRTTDALRAKVQAIEIEAELIELSELGTLAATLNGASAQGDVQARALAALRIVAGADLGAEEEQALAQIAAAAERAAG</sequence>